<dbReference type="InterPro" id="IPR001179">
    <property type="entry name" value="PPIase_FKBP_dom"/>
</dbReference>
<dbReference type="InterPro" id="IPR046357">
    <property type="entry name" value="PPIase_dom_sf"/>
</dbReference>
<evidence type="ECO:0000313" key="9">
    <source>
        <dbReference type="Proteomes" id="UP000319499"/>
    </source>
</evidence>
<dbReference type="SUPFAM" id="SSF54534">
    <property type="entry name" value="FKBP-like"/>
    <property type="match status" value="1"/>
</dbReference>
<dbReference type="Pfam" id="PF00254">
    <property type="entry name" value="FKBP_C"/>
    <property type="match status" value="1"/>
</dbReference>
<evidence type="ECO:0000256" key="5">
    <source>
        <dbReference type="PROSITE-ProRule" id="PRU00277"/>
    </source>
</evidence>
<gene>
    <name evidence="8" type="ORF">ETU09_05690</name>
</gene>
<feature type="domain" description="PPIase FKBP-type" evidence="7">
    <location>
        <begin position="1"/>
        <end position="83"/>
    </location>
</feature>
<comment type="similarity">
    <text evidence="2 6">Belongs to the FKBP-type PPIase family.</text>
</comment>
<organism evidence="8 9">
    <name type="scientific">Apibacter muscae</name>
    <dbReference type="NCBI Taxonomy" id="2509004"/>
    <lineage>
        <taxon>Bacteria</taxon>
        <taxon>Pseudomonadati</taxon>
        <taxon>Bacteroidota</taxon>
        <taxon>Flavobacteriia</taxon>
        <taxon>Flavobacteriales</taxon>
        <taxon>Weeksellaceae</taxon>
        <taxon>Apibacter</taxon>
    </lineage>
</organism>
<comment type="catalytic activity">
    <reaction evidence="1 5 6">
        <text>[protein]-peptidylproline (omega=180) = [protein]-peptidylproline (omega=0)</text>
        <dbReference type="Rhea" id="RHEA:16237"/>
        <dbReference type="Rhea" id="RHEA-COMP:10747"/>
        <dbReference type="Rhea" id="RHEA-COMP:10748"/>
        <dbReference type="ChEBI" id="CHEBI:83833"/>
        <dbReference type="ChEBI" id="CHEBI:83834"/>
        <dbReference type="EC" id="5.2.1.8"/>
    </reaction>
</comment>
<protein>
    <recommendedName>
        <fullName evidence="6">Peptidyl-prolyl cis-trans isomerase</fullName>
        <ecNumber evidence="6">5.2.1.8</ecNumber>
    </recommendedName>
</protein>
<evidence type="ECO:0000313" key="8">
    <source>
        <dbReference type="EMBL" id="TWP28807.1"/>
    </source>
</evidence>
<name>A0A563DFF7_9FLAO</name>
<reference evidence="8 9" key="1">
    <citation type="submission" date="2019-02" db="EMBL/GenBank/DDBJ databases">
        <title>Apibacter muscae sp. nov.: a novel member of the house fly microbiota.</title>
        <authorList>
            <person name="Park R."/>
        </authorList>
    </citation>
    <scope>NUCLEOTIDE SEQUENCE [LARGE SCALE GENOMIC DNA]</scope>
    <source>
        <strain evidence="8 9">AL1</strain>
    </source>
</reference>
<dbReference type="PANTHER" id="PTHR43811">
    <property type="entry name" value="FKBP-TYPE PEPTIDYL-PROLYL CIS-TRANS ISOMERASE FKPA"/>
    <property type="match status" value="1"/>
</dbReference>
<keyword evidence="4 5" id="KW-0413">Isomerase</keyword>
<proteinExistence type="inferred from homology"/>
<accession>A0A563DFF7</accession>
<dbReference type="Proteomes" id="UP000319499">
    <property type="component" value="Unassembled WGS sequence"/>
</dbReference>
<evidence type="ECO:0000256" key="1">
    <source>
        <dbReference type="ARBA" id="ARBA00000971"/>
    </source>
</evidence>
<evidence type="ECO:0000259" key="7">
    <source>
        <dbReference type="PROSITE" id="PS50059"/>
    </source>
</evidence>
<evidence type="ECO:0000256" key="3">
    <source>
        <dbReference type="ARBA" id="ARBA00023110"/>
    </source>
</evidence>
<dbReference type="AlphaFoldDB" id="A0A563DFF7"/>
<evidence type="ECO:0000256" key="6">
    <source>
        <dbReference type="RuleBase" id="RU003915"/>
    </source>
</evidence>
<dbReference type="EC" id="5.2.1.8" evidence="6"/>
<dbReference type="PANTHER" id="PTHR43811:SF57">
    <property type="entry name" value="FKBP-TYPE PEPTIDYL-PROLYL CIS-TRANS ISOMERASE FKPA-RELATED"/>
    <property type="match status" value="1"/>
</dbReference>
<dbReference type="GO" id="GO:0003755">
    <property type="term" value="F:peptidyl-prolyl cis-trans isomerase activity"/>
    <property type="evidence" value="ECO:0007669"/>
    <property type="project" value="UniProtKB-UniRule"/>
</dbReference>
<sequence>MLLVNYIHKTIDRYVVENSKNIYGQPVDIPLNQVVSGWQEGVKIMDKGSKNTLYVHAKLAYGENSFVGHNQTLIFEVELVDFISMTKPEEQIVPTKNAELIQQYEEQIELYRK</sequence>
<comment type="caution">
    <text evidence="8">The sequence shown here is derived from an EMBL/GenBank/DDBJ whole genome shotgun (WGS) entry which is preliminary data.</text>
</comment>
<keyword evidence="9" id="KW-1185">Reference proteome</keyword>
<evidence type="ECO:0000256" key="2">
    <source>
        <dbReference type="ARBA" id="ARBA00006577"/>
    </source>
</evidence>
<evidence type="ECO:0000256" key="4">
    <source>
        <dbReference type="ARBA" id="ARBA00023235"/>
    </source>
</evidence>
<keyword evidence="3 5" id="KW-0697">Rotamase</keyword>
<dbReference type="EMBL" id="SELH01000017">
    <property type="protein sequence ID" value="TWP28807.1"/>
    <property type="molecule type" value="Genomic_DNA"/>
</dbReference>
<dbReference type="PROSITE" id="PS50059">
    <property type="entry name" value="FKBP_PPIASE"/>
    <property type="match status" value="1"/>
</dbReference>
<dbReference type="Gene3D" id="3.10.50.40">
    <property type="match status" value="1"/>
</dbReference>
<dbReference type="OrthoDB" id="9814548at2"/>
<dbReference type="RefSeq" id="WP_146261950.1">
    <property type="nucleotide sequence ID" value="NZ_SELG01000032.1"/>
</dbReference>